<reference evidence="1 2" key="1">
    <citation type="submission" date="2017-08" db="EMBL/GenBank/DDBJ databases">
        <title>The complete genome sequence of Maribacter sp. B1, isolated from deep-sea sediment.</title>
        <authorList>
            <person name="Wu Y.-H."/>
            <person name="Cheng H."/>
            <person name="Xu X.-W."/>
        </authorList>
    </citation>
    <scope>NUCLEOTIDE SEQUENCE [LARGE SCALE GENOMIC DNA]</scope>
    <source>
        <strain evidence="1 2">B1</strain>
    </source>
</reference>
<dbReference type="Proteomes" id="UP000215244">
    <property type="component" value="Chromosome"/>
</dbReference>
<proteinExistence type="predicted"/>
<dbReference type="InterPro" id="IPR029068">
    <property type="entry name" value="Glyas_Bleomycin-R_OHBP_Dase"/>
</dbReference>
<name>A0A223V3K6_9FLAO</name>
<dbReference type="AlphaFoldDB" id="A0A223V3K6"/>
<dbReference type="PROSITE" id="PS51819">
    <property type="entry name" value="VOC"/>
    <property type="match status" value="1"/>
</dbReference>
<dbReference type="KEGG" id="marb:CJ263_06905"/>
<dbReference type="EMBL" id="CP022957">
    <property type="protein sequence ID" value="ASV29971.1"/>
    <property type="molecule type" value="Genomic_DNA"/>
</dbReference>
<evidence type="ECO:0000313" key="1">
    <source>
        <dbReference type="EMBL" id="ASV29971.1"/>
    </source>
</evidence>
<sequence length="241" mass="28100">MYAMVYTVGKNWNDEIPVHDQSYFTAHSRHLALLRKTDKIVMGGRYDDKGFMLLKAKNIEEAEAIVQRDSSVIFQTFDVALYPFDIFYSGYVVNNKNTLEKKEPKVKGLGGFFFRSKNPEELRIWYREHLGIEGGDEGTSFEWRKVDDPTSSGFTVWHAFSKTDDYFDVAGQEFMINYRVQNLEGLLEDLRKKGVEIVGETKTYDYGSFAWILDLEGRKVELWQPNDSIYDEITEQRMKSN</sequence>
<accession>A0A223V3K6</accession>
<dbReference type="SUPFAM" id="SSF54593">
    <property type="entry name" value="Glyoxalase/Bleomycin resistance protein/Dihydroxybiphenyl dioxygenase"/>
    <property type="match status" value="1"/>
</dbReference>
<evidence type="ECO:0000313" key="2">
    <source>
        <dbReference type="Proteomes" id="UP000215244"/>
    </source>
</evidence>
<gene>
    <name evidence="1" type="ORF">CJ263_06905</name>
</gene>
<protein>
    <submittedName>
        <fullName evidence="1">Uncharacterized protein</fullName>
    </submittedName>
</protein>
<dbReference type="Gene3D" id="3.10.180.10">
    <property type="entry name" value="2,3-Dihydroxybiphenyl 1,2-Dioxygenase, domain 1"/>
    <property type="match status" value="1"/>
</dbReference>
<organism evidence="1 2">
    <name type="scientific">Maribacter cobaltidurans</name>
    <dbReference type="NCBI Taxonomy" id="1178778"/>
    <lineage>
        <taxon>Bacteria</taxon>
        <taxon>Pseudomonadati</taxon>
        <taxon>Bacteroidota</taxon>
        <taxon>Flavobacteriia</taxon>
        <taxon>Flavobacteriales</taxon>
        <taxon>Flavobacteriaceae</taxon>
        <taxon>Maribacter</taxon>
    </lineage>
</organism>
<keyword evidence="2" id="KW-1185">Reference proteome</keyword>
<dbReference type="InterPro" id="IPR037523">
    <property type="entry name" value="VOC_core"/>
</dbReference>